<reference evidence="2" key="1">
    <citation type="journal article" date="2024" name="Algal Res.">
        <title>Biochemical, toxicological and genomic investigation of a high-biomass producing Limnothrix strain isolated from Italian shallow drinking water reservoir.</title>
        <authorList>
            <person name="Simonazzi M."/>
            <person name="Shishido T.K."/>
            <person name="Delbaje E."/>
            <person name="Wahlsten M."/>
            <person name="Fewer D.P."/>
            <person name="Sivonen K."/>
            <person name="Pezzolesi L."/>
            <person name="Pistocchi R."/>
        </authorList>
    </citation>
    <scope>NUCLEOTIDE SEQUENCE [LARGE SCALE GENOMIC DNA]</scope>
    <source>
        <strain evidence="2">LRLZ20PSL1</strain>
    </source>
</reference>
<evidence type="ECO:0000313" key="1">
    <source>
        <dbReference type="EMBL" id="MFG3818719.1"/>
    </source>
</evidence>
<dbReference type="InterPro" id="IPR023214">
    <property type="entry name" value="HAD_sf"/>
</dbReference>
<comment type="caution">
    <text evidence="1">The sequence shown here is derived from an EMBL/GenBank/DDBJ whole genome shotgun (WGS) entry which is preliminary data.</text>
</comment>
<evidence type="ECO:0000313" key="2">
    <source>
        <dbReference type="Proteomes" id="UP001604335"/>
    </source>
</evidence>
<dbReference type="InterPro" id="IPR036412">
    <property type="entry name" value="HAD-like_sf"/>
</dbReference>
<dbReference type="PANTHER" id="PTHR43434">
    <property type="entry name" value="PHOSPHOGLYCOLATE PHOSPHATASE"/>
    <property type="match status" value="1"/>
</dbReference>
<keyword evidence="1" id="KW-0378">Hydrolase</keyword>
<dbReference type="RefSeq" id="WP_393014236.1">
    <property type="nucleotide sequence ID" value="NZ_JAZAQF010000079.1"/>
</dbReference>
<dbReference type="GO" id="GO:0016787">
    <property type="term" value="F:hydrolase activity"/>
    <property type="evidence" value="ECO:0007669"/>
    <property type="project" value="UniProtKB-KW"/>
</dbReference>
<keyword evidence="2" id="KW-1185">Reference proteome</keyword>
<dbReference type="InterPro" id="IPR050155">
    <property type="entry name" value="HAD-like_hydrolase_sf"/>
</dbReference>
<gene>
    <name evidence="1" type="ORF">VPK24_13810</name>
</gene>
<organism evidence="1 2">
    <name type="scientific">Limnothrix redekei LRLZ20PSL1</name>
    <dbReference type="NCBI Taxonomy" id="3112953"/>
    <lineage>
        <taxon>Bacteria</taxon>
        <taxon>Bacillati</taxon>
        <taxon>Cyanobacteriota</taxon>
        <taxon>Cyanophyceae</taxon>
        <taxon>Pseudanabaenales</taxon>
        <taxon>Pseudanabaenaceae</taxon>
        <taxon>Limnothrix</taxon>
    </lineage>
</organism>
<protein>
    <submittedName>
        <fullName evidence="1">HAD family hydrolase</fullName>
    </submittedName>
</protein>
<accession>A0ABW7CC61</accession>
<dbReference type="EMBL" id="JAZAQF010000079">
    <property type="protein sequence ID" value="MFG3818719.1"/>
    <property type="molecule type" value="Genomic_DNA"/>
</dbReference>
<dbReference type="PANTHER" id="PTHR43434:SF21">
    <property type="entry name" value="SLL0295 PROTEIN"/>
    <property type="match status" value="1"/>
</dbReference>
<dbReference type="Gene3D" id="3.40.50.1000">
    <property type="entry name" value="HAD superfamily/HAD-like"/>
    <property type="match status" value="1"/>
</dbReference>
<proteinExistence type="predicted"/>
<dbReference type="SUPFAM" id="SSF56784">
    <property type="entry name" value="HAD-like"/>
    <property type="match status" value="1"/>
</dbReference>
<name>A0ABW7CC61_9CYAN</name>
<dbReference type="Proteomes" id="UP001604335">
    <property type="component" value="Unassembled WGS sequence"/>
</dbReference>
<sequence length="273" mass="31299">MISSSEPILSPDLLALDFDGVLCDGLLEYFEIARKTHQELWQFADPITPELAESFYRLRPVIETGWEMPVLIQALVDGHPIAEIQSHWRSIAETIVQRDQLTAAQLSQQLDNNRDRWIREDLDGWLALHRFFPGVIEQLKTWLNPANTYSSLEVVIITTKEERFVRQLLDRAGVNHQSLAIFGKATRQPKASTLKQWIGQKSNIWFVEDMLPTLNKVIQEPALDQVELFLANWGYNTEGDRAQATQSDRIHCLSLDQFAQPFSKWLTATDSAL</sequence>